<evidence type="ECO:0000256" key="4">
    <source>
        <dbReference type="ARBA" id="ARBA00023033"/>
    </source>
</evidence>
<keyword evidence="2" id="KW-0274">FAD</keyword>
<dbReference type="OrthoDB" id="655030at2759"/>
<evidence type="ECO:0000256" key="3">
    <source>
        <dbReference type="ARBA" id="ARBA00023002"/>
    </source>
</evidence>
<dbReference type="PANTHER" id="PTHR46972:SF1">
    <property type="entry name" value="FAD DEPENDENT OXIDOREDUCTASE DOMAIN-CONTAINING PROTEIN"/>
    <property type="match status" value="1"/>
</dbReference>
<dbReference type="SUPFAM" id="SSF51905">
    <property type="entry name" value="FAD/NAD(P)-binding domain"/>
    <property type="match status" value="1"/>
</dbReference>
<dbReference type="InterPro" id="IPR002938">
    <property type="entry name" value="FAD-bd"/>
</dbReference>
<dbReference type="InterPro" id="IPR036188">
    <property type="entry name" value="FAD/NAD-bd_sf"/>
</dbReference>
<organism evidence="6 7">
    <name type="scientific">Sistotremastrum niveocremeum HHB9708</name>
    <dbReference type="NCBI Taxonomy" id="1314777"/>
    <lineage>
        <taxon>Eukaryota</taxon>
        <taxon>Fungi</taxon>
        <taxon>Dikarya</taxon>
        <taxon>Basidiomycota</taxon>
        <taxon>Agaricomycotina</taxon>
        <taxon>Agaricomycetes</taxon>
        <taxon>Sistotremastrales</taxon>
        <taxon>Sistotremastraceae</taxon>
        <taxon>Sertulicium</taxon>
        <taxon>Sertulicium niveocremeum</taxon>
    </lineage>
</organism>
<keyword evidence="7" id="KW-1185">Reference proteome</keyword>
<dbReference type="Proteomes" id="UP000076722">
    <property type="component" value="Unassembled WGS sequence"/>
</dbReference>
<evidence type="ECO:0000313" key="6">
    <source>
        <dbReference type="EMBL" id="KZS88001.1"/>
    </source>
</evidence>
<evidence type="ECO:0000313" key="7">
    <source>
        <dbReference type="Proteomes" id="UP000076722"/>
    </source>
</evidence>
<reference evidence="6 7" key="1">
    <citation type="journal article" date="2016" name="Mol. Biol. Evol.">
        <title>Comparative Genomics of Early-Diverging Mushroom-Forming Fungi Provides Insights into the Origins of Lignocellulose Decay Capabilities.</title>
        <authorList>
            <person name="Nagy L.G."/>
            <person name="Riley R."/>
            <person name="Tritt A."/>
            <person name="Adam C."/>
            <person name="Daum C."/>
            <person name="Floudas D."/>
            <person name="Sun H."/>
            <person name="Yadav J.S."/>
            <person name="Pangilinan J."/>
            <person name="Larsson K.H."/>
            <person name="Matsuura K."/>
            <person name="Barry K."/>
            <person name="Labutti K."/>
            <person name="Kuo R."/>
            <person name="Ohm R.A."/>
            <person name="Bhattacharya S.S."/>
            <person name="Shirouzu T."/>
            <person name="Yoshinaga Y."/>
            <person name="Martin F.M."/>
            <person name="Grigoriev I.V."/>
            <person name="Hibbett D.S."/>
        </authorList>
    </citation>
    <scope>NUCLEOTIDE SEQUENCE [LARGE SCALE GENOMIC DNA]</scope>
    <source>
        <strain evidence="6 7">HHB9708</strain>
    </source>
</reference>
<gene>
    <name evidence="6" type="ORF">SISNIDRAFT_418804</name>
</gene>
<protein>
    <submittedName>
        <fullName evidence="6">FAD/NAD(P)-binding domain-containing protein</fullName>
    </submittedName>
</protein>
<sequence length="421" mass="45194">MSSESPVRIAIVGAGPGGLTLARILQLSDIYATITVYERDPSPTYRPQGGSLDLHGESGQAALKAANLFNEFRKYARYEDEGMKITDKDGKVWLAEEGPFGPPPDEGEDAGRPEIDRTQLRGILLDSLSASTVRWGHALQSVEPVVSEGVNEYKLRFANGQEATADLVVGADGTWSQVRPAVIQTLPQYAGVWFIDLTIPKASPEISALVGPGLIFALSGARNILAQRNSGDVIRVYALLREPADYIDNHPDLIKSLANIEAEFKGWNESILGLIRSADPTSIIPRKIYAFPVPLPYPPSNNSGYERPSNLGGITLLGDAAHVMSPFAGEGVNLAMIDAADLAQAIIGALQPKPDLSTTKAKVEFQQLLSHALRVFESQMGTRASEKATESAGNLLLALSDTAPLEFVEKIKSFGPPPDAN</sequence>
<dbReference type="STRING" id="1314777.A0A164NSR1"/>
<keyword evidence="4" id="KW-0503">Monooxygenase</keyword>
<dbReference type="EMBL" id="KV419441">
    <property type="protein sequence ID" value="KZS88001.1"/>
    <property type="molecule type" value="Genomic_DNA"/>
</dbReference>
<evidence type="ECO:0000256" key="1">
    <source>
        <dbReference type="ARBA" id="ARBA00022630"/>
    </source>
</evidence>
<dbReference type="Pfam" id="PF01494">
    <property type="entry name" value="FAD_binding_3"/>
    <property type="match status" value="2"/>
</dbReference>
<keyword evidence="3" id="KW-0560">Oxidoreductase</keyword>
<evidence type="ECO:0000259" key="5">
    <source>
        <dbReference type="Pfam" id="PF01494"/>
    </source>
</evidence>
<dbReference type="GO" id="GO:0071949">
    <property type="term" value="F:FAD binding"/>
    <property type="evidence" value="ECO:0007669"/>
    <property type="project" value="InterPro"/>
</dbReference>
<evidence type="ECO:0000256" key="2">
    <source>
        <dbReference type="ARBA" id="ARBA00022827"/>
    </source>
</evidence>
<feature type="domain" description="FAD-binding" evidence="5">
    <location>
        <begin position="8"/>
        <end position="188"/>
    </location>
</feature>
<dbReference type="PRINTS" id="PR00420">
    <property type="entry name" value="RNGMNOXGNASE"/>
</dbReference>
<dbReference type="PANTHER" id="PTHR46972">
    <property type="entry name" value="MONOOXYGENASE ASQM-RELATED"/>
    <property type="match status" value="1"/>
</dbReference>
<dbReference type="Gene3D" id="3.50.50.60">
    <property type="entry name" value="FAD/NAD(P)-binding domain"/>
    <property type="match status" value="1"/>
</dbReference>
<feature type="domain" description="FAD-binding" evidence="5">
    <location>
        <begin position="307"/>
        <end position="351"/>
    </location>
</feature>
<keyword evidence="1" id="KW-0285">Flavoprotein</keyword>
<proteinExistence type="predicted"/>
<dbReference type="GO" id="GO:0004497">
    <property type="term" value="F:monooxygenase activity"/>
    <property type="evidence" value="ECO:0007669"/>
    <property type="project" value="UniProtKB-KW"/>
</dbReference>
<dbReference type="AlphaFoldDB" id="A0A164NSR1"/>
<name>A0A164NSR1_9AGAM</name>
<accession>A0A164NSR1</accession>